<gene>
    <name evidence="1" type="ORF">ACFPWV_33150</name>
</gene>
<dbReference type="RefSeq" id="WP_344568619.1">
    <property type="nucleotide sequence ID" value="NZ_BAAATG010000058.1"/>
</dbReference>
<dbReference type="EMBL" id="JBHSKN010000032">
    <property type="protein sequence ID" value="MFC5244706.1"/>
    <property type="molecule type" value="Genomic_DNA"/>
</dbReference>
<evidence type="ECO:0000313" key="1">
    <source>
        <dbReference type="EMBL" id="MFC5244706.1"/>
    </source>
</evidence>
<dbReference type="Proteomes" id="UP001596035">
    <property type="component" value="Unassembled WGS sequence"/>
</dbReference>
<protein>
    <recommendedName>
        <fullName evidence="3">Secreted protein</fullName>
    </recommendedName>
</protein>
<comment type="caution">
    <text evidence="1">The sequence shown here is derived from an EMBL/GenBank/DDBJ whole genome shotgun (WGS) entry which is preliminary data.</text>
</comment>
<evidence type="ECO:0000313" key="2">
    <source>
        <dbReference type="Proteomes" id="UP001596035"/>
    </source>
</evidence>
<evidence type="ECO:0008006" key="3">
    <source>
        <dbReference type="Google" id="ProtNLM"/>
    </source>
</evidence>
<sequence length="160" mass="16808">MRMHLRHSVRDLVATVGVLTLIAAGSVGTAGLAHASATGSAAIGSFTYQVRGAAVKIPVGCFLTHTIKGSGKRITSQLAGVDCVGVAATFSQFCNWRIDFAYADTNNKTYRTSRGATHAECEGAPLRNAAPQTLSVYGKACAKLYISGTLRATQCHFITK</sequence>
<keyword evidence="2" id="KW-1185">Reference proteome</keyword>
<reference evidence="2" key="1">
    <citation type="journal article" date="2019" name="Int. J. Syst. Evol. Microbiol.">
        <title>The Global Catalogue of Microorganisms (GCM) 10K type strain sequencing project: providing services to taxonomists for standard genome sequencing and annotation.</title>
        <authorList>
            <consortium name="The Broad Institute Genomics Platform"/>
            <consortium name="The Broad Institute Genome Sequencing Center for Infectious Disease"/>
            <person name="Wu L."/>
            <person name="Ma J."/>
        </authorList>
    </citation>
    <scope>NUCLEOTIDE SEQUENCE [LARGE SCALE GENOMIC DNA]</scope>
    <source>
        <strain evidence="2">CGMCC 4.7131</strain>
    </source>
</reference>
<accession>A0ABW0E103</accession>
<proteinExistence type="predicted"/>
<name>A0ABW0E103_9ACTN</name>
<organism evidence="1 2">
    <name type="scientific">Streptomyces atrovirens</name>
    <dbReference type="NCBI Taxonomy" id="285556"/>
    <lineage>
        <taxon>Bacteria</taxon>
        <taxon>Bacillati</taxon>
        <taxon>Actinomycetota</taxon>
        <taxon>Actinomycetes</taxon>
        <taxon>Kitasatosporales</taxon>
        <taxon>Streptomycetaceae</taxon>
        <taxon>Streptomyces</taxon>
    </lineage>
</organism>